<evidence type="ECO:0000256" key="4">
    <source>
        <dbReference type="ARBA" id="ARBA00022884"/>
    </source>
</evidence>
<feature type="region of interest" description="Disordered" evidence="9">
    <location>
        <begin position="1"/>
        <end position="54"/>
    </location>
</feature>
<dbReference type="FunFam" id="3.30.70.330:FF:000236">
    <property type="entry name" value="Polyadenylate-binding protein RBP45C"/>
    <property type="match status" value="1"/>
</dbReference>
<reference evidence="12" key="1">
    <citation type="submission" date="2025-08" db="UniProtKB">
        <authorList>
            <consortium name="RefSeq"/>
        </authorList>
    </citation>
    <scope>IDENTIFICATION</scope>
</reference>
<dbReference type="FunCoup" id="A0A6I9UT37">
    <property type="interactions" value="2551"/>
</dbReference>
<feature type="domain" description="RRM" evidence="10">
    <location>
        <begin position="59"/>
        <end position="139"/>
    </location>
</feature>
<dbReference type="FunFam" id="3.30.70.330:FF:000103">
    <property type="entry name" value="Polyadenylate-binding protein RBP47B"/>
    <property type="match status" value="1"/>
</dbReference>
<dbReference type="GO" id="GO:0005634">
    <property type="term" value="C:nucleus"/>
    <property type="evidence" value="ECO:0007669"/>
    <property type="project" value="UniProtKB-SubCell"/>
</dbReference>
<dbReference type="GO" id="GO:0005829">
    <property type="term" value="C:cytosol"/>
    <property type="evidence" value="ECO:0007669"/>
    <property type="project" value="TreeGrafter"/>
</dbReference>
<dbReference type="InParanoid" id="A0A6I9UT37"/>
<dbReference type="InterPro" id="IPR050825">
    <property type="entry name" value="RBM42_RBP45_47-like"/>
</dbReference>
<evidence type="ECO:0000256" key="1">
    <source>
        <dbReference type="ARBA" id="ARBA00004123"/>
    </source>
</evidence>
<dbReference type="CDD" id="cd12344">
    <property type="entry name" value="RRM1_SECp43_like"/>
    <property type="match status" value="1"/>
</dbReference>
<dbReference type="KEGG" id="sind:105176766"/>
<evidence type="ECO:0000256" key="3">
    <source>
        <dbReference type="ARBA" id="ARBA00022737"/>
    </source>
</evidence>
<dbReference type="PANTHER" id="PTHR47640">
    <property type="entry name" value="TRNA SELENOCYSTEINE 1-ASSOCIATED PROTEIN 1-RELATED-RELATED"/>
    <property type="match status" value="1"/>
</dbReference>
<evidence type="ECO:0000256" key="5">
    <source>
        <dbReference type="ARBA" id="ARBA00023242"/>
    </source>
</evidence>
<dbReference type="OrthoDB" id="446113at2759"/>
<keyword evidence="5" id="KW-0539">Nucleus</keyword>
<feature type="domain" description="RRM" evidence="10">
    <location>
        <begin position="152"/>
        <end position="231"/>
    </location>
</feature>
<dbReference type="CDD" id="cd12345">
    <property type="entry name" value="RRM2_SECp43_like"/>
    <property type="match status" value="1"/>
</dbReference>
<evidence type="ECO:0000313" key="11">
    <source>
        <dbReference type="Proteomes" id="UP000504604"/>
    </source>
</evidence>
<dbReference type="InterPro" id="IPR035979">
    <property type="entry name" value="RBD_domain_sf"/>
</dbReference>
<dbReference type="SMART" id="SM00360">
    <property type="entry name" value="RRM"/>
    <property type="match status" value="3"/>
</dbReference>
<keyword evidence="11" id="KW-1185">Reference proteome</keyword>
<dbReference type="FunFam" id="3.30.70.330:FF:000451">
    <property type="entry name" value="Polyadenylate-binding protein RBP45C"/>
    <property type="match status" value="1"/>
</dbReference>
<dbReference type="AlphaFoldDB" id="A0A6I9UT37"/>
<gene>
    <name evidence="12" type="primary">LOC105176766</name>
</gene>
<evidence type="ECO:0000259" key="10">
    <source>
        <dbReference type="PROSITE" id="PS50102"/>
    </source>
</evidence>
<feature type="domain" description="RRM" evidence="10">
    <location>
        <begin position="259"/>
        <end position="331"/>
    </location>
</feature>
<dbReference type="SUPFAM" id="SSF54928">
    <property type="entry name" value="RNA-binding domain, RBD"/>
    <property type="match status" value="3"/>
</dbReference>
<proteinExistence type="inferred from homology"/>
<name>A0A6I9UT37_SESIN</name>
<dbReference type="GO" id="GO:0006397">
    <property type="term" value="P:mRNA processing"/>
    <property type="evidence" value="ECO:0007669"/>
    <property type="project" value="UniProtKB-KW"/>
</dbReference>
<feature type="compositionally biased region" description="Low complexity" evidence="9">
    <location>
        <begin position="11"/>
        <end position="48"/>
    </location>
</feature>
<keyword evidence="2" id="KW-0507">mRNA processing</keyword>
<evidence type="ECO:0000256" key="6">
    <source>
        <dbReference type="ARBA" id="ARBA00057395"/>
    </source>
</evidence>
<dbReference type="InterPro" id="IPR000504">
    <property type="entry name" value="RRM_dom"/>
</dbReference>
<evidence type="ECO:0000256" key="8">
    <source>
        <dbReference type="PROSITE-ProRule" id="PRU00176"/>
    </source>
</evidence>
<dbReference type="Proteomes" id="UP000504604">
    <property type="component" value="Linkage group LG14"/>
</dbReference>
<dbReference type="Pfam" id="PF00076">
    <property type="entry name" value="RRM_1"/>
    <property type="match status" value="3"/>
</dbReference>
<protein>
    <submittedName>
        <fullName evidence="12">Polyadenylate-binding protein RBP45-like</fullName>
    </submittedName>
</protein>
<comment type="subcellular location">
    <subcellularLocation>
        <location evidence="1">Nucleus</location>
    </subcellularLocation>
</comment>
<feature type="region of interest" description="Disordered" evidence="9">
    <location>
        <begin position="228"/>
        <end position="261"/>
    </location>
</feature>
<dbReference type="RefSeq" id="XP_011097972.2">
    <property type="nucleotide sequence ID" value="XM_011099670.2"/>
</dbReference>
<comment type="similarity">
    <text evidence="7">Belongs to the polyadenylate-binding RBP45 family.</text>
</comment>
<dbReference type="GeneID" id="105176766"/>
<dbReference type="Gene3D" id="3.30.70.330">
    <property type="match status" value="3"/>
</dbReference>
<dbReference type="PROSITE" id="PS50102">
    <property type="entry name" value="RRM"/>
    <property type="match status" value="3"/>
</dbReference>
<keyword evidence="3" id="KW-0677">Repeat</keyword>
<sequence>MMQQPGGMARPEMPMEQQQPPQQQQYPAHQAQQQQQQHYGAGPTNAASGGAGGGADEVRSLWIGDLQYWMDENYLTSCFYHTGELVSAKIIRNKQTGQSEGYGFLEFRTHATAENILQTYNGAMMPNADQTFRLNWASLGAGDKRADDSPEHTIFVGDLAGDVTDYVLQETFKAVYQSVKGAKVVTDRVTGRSKGYGFVKFGDEREQQRAMTEMNGVLCSTRPMRIGPAANKKPMTASTQKASYQNPQGTQGESDPNNTTVFVGGLDPNVTDDHLKQVFSQYGEVVHVKIPVGKRCGFVQFADRSCAEQALSNLNGTLLGGQNIRLSWGRNPSNKQSDQNQWGSAYYGYTQGYESYGGYAPPQDPNMYYGGYPGYANYQQPQQ</sequence>
<organism evidence="11 12">
    <name type="scientific">Sesamum indicum</name>
    <name type="common">Oriental sesame</name>
    <name type="synonym">Sesamum orientale</name>
    <dbReference type="NCBI Taxonomy" id="4182"/>
    <lineage>
        <taxon>Eukaryota</taxon>
        <taxon>Viridiplantae</taxon>
        <taxon>Streptophyta</taxon>
        <taxon>Embryophyta</taxon>
        <taxon>Tracheophyta</taxon>
        <taxon>Spermatophyta</taxon>
        <taxon>Magnoliopsida</taxon>
        <taxon>eudicotyledons</taxon>
        <taxon>Gunneridae</taxon>
        <taxon>Pentapetalae</taxon>
        <taxon>asterids</taxon>
        <taxon>lamiids</taxon>
        <taxon>Lamiales</taxon>
        <taxon>Pedaliaceae</taxon>
        <taxon>Sesamum</taxon>
    </lineage>
</organism>
<dbReference type="GO" id="GO:0003729">
    <property type="term" value="F:mRNA binding"/>
    <property type="evidence" value="ECO:0007669"/>
    <property type="project" value="InterPro"/>
</dbReference>
<keyword evidence="4 8" id="KW-0694">RNA-binding</keyword>
<evidence type="ECO:0000256" key="9">
    <source>
        <dbReference type="SAM" id="MobiDB-lite"/>
    </source>
</evidence>
<dbReference type="PANTHER" id="PTHR47640:SF76">
    <property type="entry name" value="POLYADENYLATE-BINDING PROTEIN RBP45-LIKE ISOFORM X1"/>
    <property type="match status" value="1"/>
</dbReference>
<evidence type="ECO:0000256" key="2">
    <source>
        <dbReference type="ARBA" id="ARBA00022664"/>
    </source>
</evidence>
<evidence type="ECO:0000313" key="12">
    <source>
        <dbReference type="RefSeq" id="XP_011097972.2"/>
    </source>
</evidence>
<dbReference type="InterPro" id="IPR012677">
    <property type="entry name" value="Nucleotide-bd_a/b_plait_sf"/>
</dbReference>
<accession>A0A6I9UT37</accession>
<evidence type="ECO:0000256" key="7">
    <source>
        <dbReference type="ARBA" id="ARBA00061708"/>
    </source>
</evidence>
<feature type="compositionally biased region" description="Polar residues" evidence="9">
    <location>
        <begin position="236"/>
        <end position="261"/>
    </location>
</feature>
<comment type="function">
    <text evidence="6">Heterogeneous nuclear ribonucleoprotein (hnRNP)-protein binding the poly(A) tail of mRNA and probably involved in some steps of pre-mRNA maturation.</text>
</comment>